<accession>A0A067C369</accession>
<protein>
    <recommendedName>
        <fullName evidence="2">TauD/TfdA-like domain-containing protein</fullName>
    </recommendedName>
</protein>
<dbReference type="EMBL" id="KK583252">
    <property type="protein sequence ID" value="KDO23585.1"/>
    <property type="molecule type" value="Genomic_DNA"/>
</dbReference>
<dbReference type="Pfam" id="PF02668">
    <property type="entry name" value="TauD"/>
    <property type="match status" value="1"/>
</dbReference>
<organism evidence="3 4">
    <name type="scientific">Saprolegnia parasitica (strain CBS 223.65)</name>
    <dbReference type="NCBI Taxonomy" id="695850"/>
    <lineage>
        <taxon>Eukaryota</taxon>
        <taxon>Sar</taxon>
        <taxon>Stramenopiles</taxon>
        <taxon>Oomycota</taxon>
        <taxon>Saprolegniomycetes</taxon>
        <taxon>Saprolegniales</taxon>
        <taxon>Saprolegniaceae</taxon>
        <taxon>Saprolegnia</taxon>
    </lineage>
</organism>
<dbReference type="Pfam" id="PF05141">
    <property type="entry name" value="DIT1_PvcA"/>
    <property type="match status" value="1"/>
</dbReference>
<feature type="domain" description="TauD/TfdA-like" evidence="2">
    <location>
        <begin position="330"/>
        <end position="584"/>
    </location>
</feature>
<dbReference type="InterPro" id="IPR003819">
    <property type="entry name" value="TauD/TfdA-like"/>
</dbReference>
<dbReference type="OMA" id="WHCAVAY"/>
<dbReference type="InterPro" id="IPR042098">
    <property type="entry name" value="TauD-like_sf"/>
</dbReference>
<evidence type="ECO:0000256" key="1">
    <source>
        <dbReference type="ARBA" id="ARBA00023002"/>
    </source>
</evidence>
<dbReference type="PANTHER" id="PTHR37285:SF5">
    <property type="entry name" value="SPORE WALL MATURATION PROTEIN DIT1"/>
    <property type="match status" value="1"/>
</dbReference>
<dbReference type="InterPro" id="IPR007817">
    <property type="entry name" value="Isocyanide_synthase_DIT1"/>
</dbReference>
<evidence type="ECO:0000313" key="4">
    <source>
        <dbReference type="Proteomes" id="UP000030745"/>
    </source>
</evidence>
<gene>
    <name evidence="3" type="ORF">SPRG_10780</name>
</gene>
<reference evidence="3 4" key="1">
    <citation type="journal article" date="2013" name="PLoS Genet.">
        <title>Distinctive expansion of potential virulence genes in the genome of the oomycete fish pathogen Saprolegnia parasitica.</title>
        <authorList>
            <person name="Jiang R.H."/>
            <person name="de Bruijn I."/>
            <person name="Haas B.J."/>
            <person name="Belmonte R."/>
            <person name="Lobach L."/>
            <person name="Christie J."/>
            <person name="van den Ackerveken G."/>
            <person name="Bottin A."/>
            <person name="Bulone V."/>
            <person name="Diaz-Moreno S.M."/>
            <person name="Dumas B."/>
            <person name="Fan L."/>
            <person name="Gaulin E."/>
            <person name="Govers F."/>
            <person name="Grenville-Briggs L.J."/>
            <person name="Horner N.R."/>
            <person name="Levin J.Z."/>
            <person name="Mammella M."/>
            <person name="Meijer H.J."/>
            <person name="Morris P."/>
            <person name="Nusbaum C."/>
            <person name="Oome S."/>
            <person name="Phillips A.J."/>
            <person name="van Rooyen D."/>
            <person name="Rzeszutek E."/>
            <person name="Saraiva M."/>
            <person name="Secombes C.J."/>
            <person name="Seidl M.F."/>
            <person name="Snel B."/>
            <person name="Stassen J.H."/>
            <person name="Sykes S."/>
            <person name="Tripathy S."/>
            <person name="van den Berg H."/>
            <person name="Vega-Arreguin J.C."/>
            <person name="Wawra S."/>
            <person name="Young S.K."/>
            <person name="Zeng Q."/>
            <person name="Dieguez-Uribeondo J."/>
            <person name="Russ C."/>
            <person name="Tyler B.M."/>
            <person name="van West P."/>
        </authorList>
    </citation>
    <scope>NUCLEOTIDE SEQUENCE [LARGE SCALE GENOMIC DNA]</scope>
    <source>
        <strain evidence="3 4">CBS 223.65</strain>
    </source>
</reference>
<proteinExistence type="predicted"/>
<dbReference type="Proteomes" id="UP000030745">
    <property type="component" value="Unassembled WGS sequence"/>
</dbReference>
<dbReference type="VEuPathDB" id="FungiDB:SPRG_10780"/>
<evidence type="ECO:0000259" key="2">
    <source>
        <dbReference type="Pfam" id="PF02668"/>
    </source>
</evidence>
<sequence length="587" mass="64519">MSPPLPSPRLDGMILDAIRPLLNLGHANDVFVSTGQQLLAASIAAAVEKDLPITFVLPAFPCKSPNAATEVLGVLPDRGEELALGRLEAMCAAIGAVYPPGATVTIFSDGRVFSAILGVPTAVVLAYKKALVAMAADHAHIVFDSLDNHADSIDALLRRFHVDANVVHDLLQHDAGLQATHATFLGFLARDLPEATSDERRAAANAMLQRNVAFARLVDEVFPSAIRLSIHATSNAGPKFGVLLLPQAPTTRPRTPWHCVVCEDLDGTVSAIPRHEVDTTRYELVTKRGQPWGFVETPESALAAMDVTLAPWRQGLLITANNTRHHPLSLRELPARALRALATKHSVVCLRGFCENDDIEAVASHLGEILSWPTGNILELKQDKLEGLASRSHEPMAFHYDGMFKRIPNSNVLGDVPLYQFFQCFQPYPDPDDDTNGRTLFVDSRRLLAALPANDVDRLRGLRMTAQTAANAMYGSASLTHYADIVSRHPVTGEEILRFHEPWGADRTEYQPTTITIQKKDGGSEDENATEQAWCFETLVPLLYDATFCYSHQWRKGDFVLSDNFVQLHSRTPMAKVGREIQRIHIN</sequence>
<dbReference type="GO" id="GO:0016491">
    <property type="term" value="F:oxidoreductase activity"/>
    <property type="evidence" value="ECO:0007669"/>
    <property type="project" value="UniProtKB-KW"/>
</dbReference>
<keyword evidence="1" id="KW-0560">Oxidoreductase</keyword>
<dbReference type="OrthoDB" id="10021843at2759"/>
<evidence type="ECO:0000313" key="3">
    <source>
        <dbReference type="EMBL" id="KDO23585.1"/>
    </source>
</evidence>
<dbReference type="PANTHER" id="PTHR37285">
    <property type="entry name" value="SPORE WALL MATURATION PROTEIN DIT1"/>
    <property type="match status" value="1"/>
</dbReference>
<dbReference type="GeneID" id="24132870"/>
<dbReference type="Gene3D" id="3.60.130.10">
    <property type="entry name" value="Clavaminate synthase-like"/>
    <property type="match status" value="1"/>
</dbReference>
<dbReference type="AlphaFoldDB" id="A0A067C369"/>
<name>A0A067C369_SAPPC</name>
<dbReference type="KEGG" id="spar:SPRG_10780"/>
<dbReference type="RefSeq" id="XP_012205733.1">
    <property type="nucleotide sequence ID" value="XM_012350343.1"/>
</dbReference>
<keyword evidence="4" id="KW-1185">Reference proteome</keyword>
<dbReference type="SUPFAM" id="SSF51197">
    <property type="entry name" value="Clavaminate synthase-like"/>
    <property type="match status" value="1"/>
</dbReference>